<name>A0ABQ3YK34_9ACTN</name>
<keyword evidence="4" id="KW-0804">Transcription</keyword>
<feature type="repeat" description="TPR" evidence="5">
    <location>
        <begin position="795"/>
        <end position="828"/>
    </location>
</feature>
<dbReference type="EMBL" id="BOMI01000190">
    <property type="protein sequence ID" value="GID80371.1"/>
    <property type="molecule type" value="Genomic_DNA"/>
</dbReference>
<keyword evidence="3 6" id="KW-0238">DNA-binding</keyword>
<dbReference type="SMART" id="SM00028">
    <property type="entry name" value="TPR"/>
    <property type="match status" value="4"/>
</dbReference>
<dbReference type="InterPro" id="IPR019734">
    <property type="entry name" value="TPR_rpt"/>
</dbReference>
<dbReference type="SUPFAM" id="SSF48452">
    <property type="entry name" value="TPR-like"/>
    <property type="match status" value="2"/>
</dbReference>
<evidence type="ECO:0000256" key="4">
    <source>
        <dbReference type="ARBA" id="ARBA00023163"/>
    </source>
</evidence>
<dbReference type="SMART" id="SM01043">
    <property type="entry name" value="BTAD"/>
    <property type="match status" value="1"/>
</dbReference>
<dbReference type="InterPro" id="IPR027417">
    <property type="entry name" value="P-loop_NTPase"/>
</dbReference>
<dbReference type="RefSeq" id="WP_239169532.1">
    <property type="nucleotide sequence ID" value="NZ_BAAABO010000052.1"/>
</dbReference>
<dbReference type="Pfam" id="PF13424">
    <property type="entry name" value="TPR_12"/>
    <property type="match status" value="2"/>
</dbReference>
<feature type="domain" description="OmpR/PhoB-type" evidence="7">
    <location>
        <begin position="1"/>
        <end position="75"/>
    </location>
</feature>
<dbReference type="InterPro" id="IPR001867">
    <property type="entry name" value="OmpR/PhoB-type_DNA-bd"/>
</dbReference>
<dbReference type="Gene3D" id="3.40.50.300">
    <property type="entry name" value="P-loop containing nucleotide triphosphate hydrolases"/>
    <property type="match status" value="1"/>
</dbReference>
<dbReference type="PANTHER" id="PTHR35807:SF1">
    <property type="entry name" value="TRANSCRIPTIONAL REGULATOR REDD"/>
    <property type="match status" value="1"/>
</dbReference>
<proteinExistence type="inferred from homology"/>
<dbReference type="PROSITE" id="PS51755">
    <property type="entry name" value="OMPR_PHOB"/>
    <property type="match status" value="1"/>
</dbReference>
<accession>A0ABQ3YK34</accession>
<comment type="similarity">
    <text evidence="1">Belongs to the AfsR/DnrI/RedD regulatory family.</text>
</comment>
<dbReference type="Pfam" id="PF03704">
    <property type="entry name" value="BTAD"/>
    <property type="match status" value="1"/>
</dbReference>
<evidence type="ECO:0000256" key="2">
    <source>
        <dbReference type="ARBA" id="ARBA00023015"/>
    </source>
</evidence>
<sequence>MGPPKQAVVLTALLLDGNRPLSTEVLVERVWGPDAPDHAARTLHTYVSRIRQLLEPADGPTRLHRHRSGGYLLELPEESLDLHYFRQLVTRAAELDRADPKRALLLREALTLWRGQPLAGLPGDWAARARMLLIEERIDATIHWADAETRTGNPAAAIGPLTELAEQHPLVEPLAAALIRALAAAGRTAKAVDQFLAVRRRLVDELGVEPGAELRAAHRDIVRQTHEPDEIVPAQLPLDVPDFVGRDAEQQRLHDLARTAVIVISGTAGVGKSALVVHWSHRVRRRFPDGQLYVDLLGFDPAGTALSAADALRNLLISLGVPAARIPAELDARAALYRSVLADRRVLVVLDNAAHERDVRPLLPGAPNCLVVVTSRSQLPGLVAAEGARPVELGLLPPAQARELLSRRLGAQRVAAEPAAVDRILAACARLPLALTVAAARALLQPEQTLARLAEQLHAVRHSLDAFAGDDEATDVRAVLSWSYRALTPGAARLFRLLGLHPGPDVAVPAVAALLGEPIGVAERQLLVLTRASLLSEHRPDRYQLHDLLRTYAGELVRPEETAGPLGRMLDHYVHSAYAADRILYPHRTVPELTTDGPVIRPADHAAALAWFAEEHQVLVRMVGHAHDTGLDSGAWLLARGLTTYFDLQGHWQDWVLTQRIALSSATRSGDRVGAAFAHLNLGQALTQLRPEDAVRHLRLALDGYRRLGEAKGQAHTHNALARVLGSQGDPREALRQTEQAVELFGRVGDQDGQARALNNLGWYHTQLGECDRALARCREALRLHRRIGDRYGEANTLDSLGLTYHHLGDHDRAVQEYRAALDVWREIADRYNEAGTLGRLGDTYRSIGEAGKARKVWERALTMLTDLGHTDAEQIRRSLDALG</sequence>
<dbReference type="PROSITE" id="PS50005">
    <property type="entry name" value="TPR"/>
    <property type="match status" value="1"/>
</dbReference>
<evidence type="ECO:0000313" key="9">
    <source>
        <dbReference type="Proteomes" id="UP000609879"/>
    </source>
</evidence>
<dbReference type="InterPro" id="IPR036388">
    <property type="entry name" value="WH-like_DNA-bd_sf"/>
</dbReference>
<keyword evidence="5" id="KW-0802">TPR repeat</keyword>
<dbReference type="CDD" id="cd15831">
    <property type="entry name" value="BTAD"/>
    <property type="match status" value="1"/>
</dbReference>
<evidence type="ECO:0000256" key="1">
    <source>
        <dbReference type="ARBA" id="ARBA00005820"/>
    </source>
</evidence>
<dbReference type="SUPFAM" id="SSF52540">
    <property type="entry name" value="P-loop containing nucleoside triphosphate hydrolases"/>
    <property type="match status" value="1"/>
</dbReference>
<keyword evidence="9" id="KW-1185">Reference proteome</keyword>
<organism evidence="8 9">
    <name type="scientific">Paractinoplanes deccanensis</name>
    <dbReference type="NCBI Taxonomy" id="113561"/>
    <lineage>
        <taxon>Bacteria</taxon>
        <taxon>Bacillati</taxon>
        <taxon>Actinomycetota</taxon>
        <taxon>Actinomycetes</taxon>
        <taxon>Micromonosporales</taxon>
        <taxon>Micromonosporaceae</taxon>
        <taxon>Paractinoplanes</taxon>
    </lineage>
</organism>
<evidence type="ECO:0000256" key="5">
    <source>
        <dbReference type="PROSITE-ProRule" id="PRU00339"/>
    </source>
</evidence>
<dbReference type="PRINTS" id="PR00364">
    <property type="entry name" value="DISEASERSIST"/>
</dbReference>
<feature type="DNA-binding region" description="OmpR/PhoB-type" evidence="6">
    <location>
        <begin position="1"/>
        <end position="75"/>
    </location>
</feature>
<dbReference type="Gene3D" id="1.10.10.10">
    <property type="entry name" value="Winged helix-like DNA-binding domain superfamily/Winged helix DNA-binding domain"/>
    <property type="match status" value="1"/>
</dbReference>
<evidence type="ECO:0000259" key="7">
    <source>
        <dbReference type="PROSITE" id="PS51755"/>
    </source>
</evidence>
<dbReference type="InterPro" id="IPR011990">
    <property type="entry name" value="TPR-like_helical_dom_sf"/>
</dbReference>
<dbReference type="Proteomes" id="UP000609879">
    <property type="component" value="Unassembled WGS sequence"/>
</dbReference>
<evidence type="ECO:0000256" key="3">
    <source>
        <dbReference type="ARBA" id="ARBA00023125"/>
    </source>
</evidence>
<dbReference type="InterPro" id="IPR016032">
    <property type="entry name" value="Sig_transdc_resp-reg_C-effctor"/>
</dbReference>
<dbReference type="InterPro" id="IPR051677">
    <property type="entry name" value="AfsR-DnrI-RedD_regulator"/>
</dbReference>
<dbReference type="InterPro" id="IPR005158">
    <property type="entry name" value="BTAD"/>
</dbReference>
<dbReference type="Pfam" id="PF00486">
    <property type="entry name" value="Trans_reg_C"/>
    <property type="match status" value="1"/>
</dbReference>
<dbReference type="SMART" id="SM00862">
    <property type="entry name" value="Trans_reg_C"/>
    <property type="match status" value="1"/>
</dbReference>
<evidence type="ECO:0000313" key="8">
    <source>
        <dbReference type="EMBL" id="GID80371.1"/>
    </source>
</evidence>
<reference evidence="8 9" key="1">
    <citation type="submission" date="2021-01" db="EMBL/GenBank/DDBJ databases">
        <title>Whole genome shotgun sequence of Actinoplanes deccanensis NBRC 13994.</title>
        <authorList>
            <person name="Komaki H."/>
            <person name="Tamura T."/>
        </authorList>
    </citation>
    <scope>NUCLEOTIDE SEQUENCE [LARGE SCALE GENOMIC DNA]</scope>
    <source>
        <strain evidence="8 9">NBRC 13994</strain>
    </source>
</reference>
<protein>
    <submittedName>
        <fullName evidence="8">SARP family transcriptional regulator</fullName>
    </submittedName>
</protein>
<gene>
    <name evidence="8" type="ORF">Ade02nite_90120</name>
</gene>
<dbReference type="PANTHER" id="PTHR35807">
    <property type="entry name" value="TRANSCRIPTIONAL REGULATOR REDD-RELATED"/>
    <property type="match status" value="1"/>
</dbReference>
<comment type="caution">
    <text evidence="8">The sequence shown here is derived from an EMBL/GenBank/DDBJ whole genome shotgun (WGS) entry which is preliminary data.</text>
</comment>
<dbReference type="Gene3D" id="1.25.40.10">
    <property type="entry name" value="Tetratricopeptide repeat domain"/>
    <property type="match status" value="2"/>
</dbReference>
<dbReference type="SUPFAM" id="SSF46894">
    <property type="entry name" value="C-terminal effector domain of the bipartite response regulators"/>
    <property type="match status" value="1"/>
</dbReference>
<keyword evidence="2" id="KW-0805">Transcription regulation</keyword>
<evidence type="ECO:0000256" key="6">
    <source>
        <dbReference type="PROSITE-ProRule" id="PRU01091"/>
    </source>
</evidence>